<accession>A0A1W6WZ33</accession>
<name>A0A1W6WZ33_BACTU</name>
<organism evidence="1 2">
    <name type="scientific">Bacillus thuringiensis</name>
    <dbReference type="NCBI Taxonomy" id="1428"/>
    <lineage>
        <taxon>Bacteria</taxon>
        <taxon>Bacillati</taxon>
        <taxon>Bacillota</taxon>
        <taxon>Bacilli</taxon>
        <taxon>Bacillales</taxon>
        <taxon>Bacillaceae</taxon>
        <taxon>Bacillus</taxon>
        <taxon>Bacillus cereus group</taxon>
    </lineage>
</organism>
<reference evidence="1 2" key="1">
    <citation type="submission" date="2017-04" db="EMBL/GenBank/DDBJ databases">
        <title>Complete Genome Sequence of Bacillus thuringiensis type Strain ATCC 10792.</title>
        <authorList>
            <person name="Oh D.-H."/>
            <person name="Park B.-J."/>
            <person name="Shuai W."/>
            <person name="Chelliah R."/>
        </authorList>
    </citation>
    <scope>NUCLEOTIDE SEQUENCE [LARGE SCALE GENOMIC DNA]</scope>
    <source>
        <strain evidence="1 2">ATCC 10792</strain>
        <plasmid evidence="1 2">poh4</plasmid>
    </source>
</reference>
<dbReference type="RefSeq" id="WP_001004370.1">
    <property type="nucleotide sequence ID" value="NZ_CP021065.1"/>
</dbReference>
<dbReference type="EMBL" id="CP021065">
    <property type="protein sequence ID" value="ARP61804.1"/>
    <property type="molecule type" value="Genomic_DNA"/>
</dbReference>
<keyword evidence="1" id="KW-0614">Plasmid</keyword>
<dbReference type="GeneID" id="67469848"/>
<keyword evidence="2" id="KW-1185">Reference proteome</keyword>
<sequence>MNELSIVKETNLIILESPKRYVKAFEEEATTKVDSNNMDLTKNQYKCFLNAVTSLTFLLGEALTQEQKDKIIKTRQSIINIAGELGYNRHEIVRSALFYSENKALFKSVL</sequence>
<dbReference type="Proteomes" id="UP000194143">
    <property type="component" value="Plasmid poh4"/>
</dbReference>
<dbReference type="AlphaFoldDB" id="A0A1W6WZ33"/>
<geneLocation type="plasmid" evidence="1 2">
    <name>poh4</name>
</geneLocation>
<protein>
    <submittedName>
        <fullName evidence="1">Uncharacterized protein</fullName>
    </submittedName>
</protein>
<gene>
    <name evidence="1" type="ORF">CAB88_32955</name>
</gene>
<evidence type="ECO:0000313" key="2">
    <source>
        <dbReference type="Proteomes" id="UP000194143"/>
    </source>
</evidence>
<evidence type="ECO:0000313" key="1">
    <source>
        <dbReference type="EMBL" id="ARP61804.1"/>
    </source>
</evidence>
<proteinExistence type="predicted"/>